<dbReference type="EMBL" id="WBJX01000002">
    <property type="protein sequence ID" value="KAB1638330.1"/>
    <property type="molecule type" value="Genomic_DNA"/>
</dbReference>
<dbReference type="InterPro" id="IPR021403">
    <property type="entry name" value="DUF3043"/>
</dbReference>
<keyword evidence="2" id="KW-0472">Membrane</keyword>
<dbReference type="OrthoDB" id="5194448at2"/>
<dbReference type="Pfam" id="PF11241">
    <property type="entry name" value="DUF3043"/>
    <property type="match status" value="1"/>
</dbReference>
<dbReference type="Proteomes" id="UP000490386">
    <property type="component" value="Unassembled WGS sequence"/>
</dbReference>
<dbReference type="RefSeq" id="WP_104252844.1">
    <property type="nucleotide sequence ID" value="NZ_CANKVH010000001.1"/>
</dbReference>
<evidence type="ECO:0000313" key="3">
    <source>
        <dbReference type="EMBL" id="KAB1638330.1"/>
    </source>
</evidence>
<dbReference type="AlphaFoldDB" id="A0A7J5B2U5"/>
<feature type="transmembrane region" description="Helical" evidence="2">
    <location>
        <begin position="120"/>
        <end position="139"/>
    </location>
</feature>
<evidence type="ECO:0000256" key="2">
    <source>
        <dbReference type="SAM" id="Phobius"/>
    </source>
</evidence>
<keyword evidence="4" id="KW-1185">Reference proteome</keyword>
<keyword evidence="2" id="KW-1133">Transmembrane helix</keyword>
<protein>
    <submittedName>
        <fullName evidence="3">DUF3043 domain-containing protein</fullName>
    </submittedName>
</protein>
<evidence type="ECO:0000313" key="4">
    <source>
        <dbReference type="Proteomes" id="UP000490386"/>
    </source>
</evidence>
<evidence type="ECO:0000256" key="1">
    <source>
        <dbReference type="SAM" id="MobiDB-lite"/>
    </source>
</evidence>
<proteinExistence type="predicted"/>
<feature type="region of interest" description="Disordered" evidence="1">
    <location>
        <begin position="1"/>
        <end position="52"/>
    </location>
</feature>
<keyword evidence="2" id="KW-0812">Transmembrane</keyword>
<feature type="compositionally biased region" description="Basic and acidic residues" evidence="1">
    <location>
        <begin position="28"/>
        <end position="52"/>
    </location>
</feature>
<sequence length="194" mass="22088">MSKHESKSAETASLPAKSPAKKQQPTPTRREREAQNLRPLVPEDRKQAKREMQAKVRIEQAKAREGLAKGDDRYLRPTERGPQKRFMRNYIDARYSIGELLLPMMFLVIFATFIPSQSVGIWAMSFIWAFLAVCILEAVMVANMIKRRIAAVVGKDKVEKGIMIGTIARCLQLRVMRMPKSQVKRGAKIEFTGK</sequence>
<accession>A0A7J5B2U5</accession>
<reference evidence="3 4" key="1">
    <citation type="submission" date="2019-09" db="EMBL/GenBank/DDBJ databases">
        <title>Phylogeny of genus Pseudoclavibacter and closely related genus.</title>
        <authorList>
            <person name="Li Y."/>
        </authorList>
    </citation>
    <scope>NUCLEOTIDE SEQUENCE [LARGE SCALE GENOMIC DNA]</scope>
    <source>
        <strain evidence="3 4">THG-MD12</strain>
    </source>
</reference>
<gene>
    <name evidence="3" type="ORF">F8O03_08000</name>
</gene>
<name>A0A7J5B2U5_9MICO</name>
<comment type="caution">
    <text evidence="3">The sequence shown here is derived from an EMBL/GenBank/DDBJ whole genome shotgun (WGS) entry which is preliminary data.</text>
</comment>
<feature type="transmembrane region" description="Helical" evidence="2">
    <location>
        <begin position="93"/>
        <end position="114"/>
    </location>
</feature>
<organism evidence="3 4">
    <name type="scientific">Pseudoclavibacter terrae</name>
    <dbReference type="NCBI Taxonomy" id="1530195"/>
    <lineage>
        <taxon>Bacteria</taxon>
        <taxon>Bacillati</taxon>
        <taxon>Actinomycetota</taxon>
        <taxon>Actinomycetes</taxon>
        <taxon>Micrococcales</taxon>
        <taxon>Microbacteriaceae</taxon>
        <taxon>Pseudoclavibacter</taxon>
    </lineage>
</organism>